<feature type="compositionally biased region" description="Basic and acidic residues" evidence="1">
    <location>
        <begin position="65"/>
        <end position="74"/>
    </location>
</feature>
<organism evidence="2">
    <name type="scientific">marine sediment metagenome</name>
    <dbReference type="NCBI Taxonomy" id="412755"/>
    <lineage>
        <taxon>unclassified sequences</taxon>
        <taxon>metagenomes</taxon>
        <taxon>ecological metagenomes</taxon>
    </lineage>
</organism>
<proteinExistence type="predicted"/>
<accession>X0VYR8</accession>
<reference evidence="2" key="1">
    <citation type="journal article" date="2014" name="Front. Microbiol.">
        <title>High frequency of phylogenetically diverse reductive dehalogenase-homologous genes in deep subseafloor sedimentary metagenomes.</title>
        <authorList>
            <person name="Kawai M."/>
            <person name="Futagami T."/>
            <person name="Toyoda A."/>
            <person name="Takaki Y."/>
            <person name="Nishi S."/>
            <person name="Hori S."/>
            <person name="Arai W."/>
            <person name="Tsubouchi T."/>
            <person name="Morono Y."/>
            <person name="Uchiyama I."/>
            <person name="Ito T."/>
            <person name="Fujiyama A."/>
            <person name="Inagaki F."/>
            <person name="Takami H."/>
        </authorList>
    </citation>
    <scope>NUCLEOTIDE SEQUENCE</scope>
    <source>
        <strain evidence="2">Expedition CK06-06</strain>
    </source>
</reference>
<comment type="caution">
    <text evidence="2">The sequence shown here is derived from an EMBL/GenBank/DDBJ whole genome shotgun (WGS) entry which is preliminary data.</text>
</comment>
<gene>
    <name evidence="2" type="ORF">S01H1_46154</name>
</gene>
<dbReference type="EMBL" id="BARS01029532">
    <property type="protein sequence ID" value="GAG05621.1"/>
    <property type="molecule type" value="Genomic_DNA"/>
</dbReference>
<dbReference type="AlphaFoldDB" id="X0VYR8"/>
<evidence type="ECO:0000313" key="2">
    <source>
        <dbReference type="EMBL" id="GAG05621.1"/>
    </source>
</evidence>
<feature type="region of interest" description="Disordered" evidence="1">
    <location>
        <begin position="52"/>
        <end position="75"/>
    </location>
</feature>
<protein>
    <submittedName>
        <fullName evidence="2">Uncharacterized protein</fullName>
    </submittedName>
</protein>
<sequence>MENKALAETYVDLWIYINKEFKSKRDGATSTDITNMVFEQICKRIISDLIGKQRSSGGSTQSSSSDEKPTEKQIRFANTLGCNNPEGFSKKELSAWIEENKTY</sequence>
<name>X0VYR8_9ZZZZ</name>
<evidence type="ECO:0000256" key="1">
    <source>
        <dbReference type="SAM" id="MobiDB-lite"/>
    </source>
</evidence>
<feature type="compositionally biased region" description="Low complexity" evidence="1">
    <location>
        <begin position="55"/>
        <end position="64"/>
    </location>
</feature>